<dbReference type="Pfam" id="PF07534">
    <property type="entry name" value="TLD"/>
    <property type="match status" value="1"/>
</dbReference>
<keyword evidence="4" id="KW-1185">Reference proteome</keyword>
<feature type="chain" id="PRO_5040394413" evidence="1">
    <location>
        <begin position="21"/>
        <end position="307"/>
    </location>
</feature>
<feature type="domain" description="TLDc" evidence="2">
    <location>
        <begin position="120"/>
        <end position="307"/>
    </location>
</feature>
<dbReference type="OrthoDB" id="25620at2759"/>
<feature type="signal peptide" evidence="1">
    <location>
        <begin position="1"/>
        <end position="20"/>
    </location>
</feature>
<evidence type="ECO:0000313" key="3">
    <source>
        <dbReference type="EMBL" id="CAB9500861.1"/>
    </source>
</evidence>
<gene>
    <name evidence="3" type="ORF">SEMRO_93_G048730.1</name>
</gene>
<reference evidence="3" key="1">
    <citation type="submission" date="2020-06" db="EMBL/GenBank/DDBJ databases">
        <authorList>
            <consortium name="Plant Systems Biology data submission"/>
        </authorList>
    </citation>
    <scope>NUCLEOTIDE SEQUENCE</scope>
    <source>
        <strain evidence="3">D6</strain>
    </source>
</reference>
<proteinExistence type="predicted"/>
<dbReference type="InterPro" id="IPR006571">
    <property type="entry name" value="TLDc_dom"/>
</dbReference>
<keyword evidence="1" id="KW-0732">Signal</keyword>
<dbReference type="EMBL" id="CAICTM010000092">
    <property type="protein sequence ID" value="CAB9500861.1"/>
    <property type="molecule type" value="Genomic_DNA"/>
</dbReference>
<evidence type="ECO:0000313" key="4">
    <source>
        <dbReference type="Proteomes" id="UP001153069"/>
    </source>
</evidence>
<organism evidence="3 4">
    <name type="scientific">Seminavis robusta</name>
    <dbReference type="NCBI Taxonomy" id="568900"/>
    <lineage>
        <taxon>Eukaryota</taxon>
        <taxon>Sar</taxon>
        <taxon>Stramenopiles</taxon>
        <taxon>Ochrophyta</taxon>
        <taxon>Bacillariophyta</taxon>
        <taxon>Bacillariophyceae</taxon>
        <taxon>Bacillariophycidae</taxon>
        <taxon>Naviculales</taxon>
        <taxon>Naviculaceae</taxon>
        <taxon>Seminavis</taxon>
    </lineage>
</organism>
<dbReference type="AlphaFoldDB" id="A0A9N8H4T8"/>
<sequence length="307" mass="33847">MRTVEALVAAFLLLGVETQAFVAPSAQISPKQSASSRLPTERYFFNFGNNKQEEKEEEKVEAPAPAAAPAGDYYEDDIAEKLFGFFFGKKEQEPLGLKRFGADRFPEQYPATTTEFAEPVDSDDKEMALLRPLLKNTNLETRALKLVYNANRNGWNPAAFHRAVDKKGPSLVVCTTSGGLVCGGYNPKGWVSYGEARGSIAAFLYVFQPDGKPIKLRKVGGASLAQIDEPECGPKFGADSLIIPLAKENPKLARSKLGSYYERYGDGNNSLFRESGAVMLKEFKVYQGVYGKDEFIPFTDAEPFALY</sequence>
<dbReference type="Proteomes" id="UP001153069">
    <property type="component" value="Unassembled WGS sequence"/>
</dbReference>
<protein>
    <submittedName>
        <fullName evidence="3">TLD</fullName>
    </submittedName>
</protein>
<evidence type="ECO:0000259" key="2">
    <source>
        <dbReference type="PROSITE" id="PS51886"/>
    </source>
</evidence>
<comment type="caution">
    <text evidence="3">The sequence shown here is derived from an EMBL/GenBank/DDBJ whole genome shotgun (WGS) entry which is preliminary data.</text>
</comment>
<evidence type="ECO:0000256" key="1">
    <source>
        <dbReference type="SAM" id="SignalP"/>
    </source>
</evidence>
<accession>A0A9N8H4T8</accession>
<name>A0A9N8H4T8_9STRA</name>
<dbReference type="PROSITE" id="PS51886">
    <property type="entry name" value="TLDC"/>
    <property type="match status" value="1"/>
</dbReference>